<name>A0A7M4F8Y4_CROPO</name>
<reference evidence="1" key="2">
    <citation type="submission" date="2025-09" db="UniProtKB">
        <authorList>
            <consortium name="Ensembl"/>
        </authorList>
    </citation>
    <scope>IDENTIFICATION</scope>
</reference>
<dbReference type="Proteomes" id="UP000594220">
    <property type="component" value="Unplaced"/>
</dbReference>
<evidence type="ECO:0000313" key="1">
    <source>
        <dbReference type="Ensembl" id="ENSCPRP00005020879.1"/>
    </source>
</evidence>
<reference evidence="1" key="1">
    <citation type="submission" date="2025-08" db="UniProtKB">
        <authorList>
            <consortium name="Ensembl"/>
        </authorList>
    </citation>
    <scope>IDENTIFICATION</scope>
</reference>
<dbReference type="Ensembl" id="ENSCPRT00005024405.1">
    <property type="protein sequence ID" value="ENSCPRP00005020879.1"/>
    <property type="gene ID" value="ENSCPRG00005014534.1"/>
</dbReference>
<keyword evidence="2" id="KW-1185">Reference proteome</keyword>
<accession>A0A7M4F8Y4</accession>
<evidence type="ECO:0000313" key="2">
    <source>
        <dbReference type="Proteomes" id="UP000594220"/>
    </source>
</evidence>
<protein>
    <submittedName>
        <fullName evidence="1">Uncharacterized protein</fullName>
    </submittedName>
</protein>
<dbReference type="AlphaFoldDB" id="A0A7M4F8Y4"/>
<proteinExistence type="predicted"/>
<sequence length="150" mass="16247">PAHHLDSSYHPVSKDPGIPRGPTYNLLLPSPAIWSPDPCSLPSTFPNWSLCCRPRSLRVIATLARKKSDPPSCAFAARSMSSKMGLPFVGCAPGQEETLDSFLHPLPALPLDSLNTKCKGPALPPGTWRKAAHTSQPRSMIHTTLVFVKD</sequence>
<organism evidence="1 2">
    <name type="scientific">Crocodylus porosus</name>
    <name type="common">Saltwater crocodile</name>
    <name type="synonym">Estuarine crocodile</name>
    <dbReference type="NCBI Taxonomy" id="8502"/>
    <lineage>
        <taxon>Eukaryota</taxon>
        <taxon>Metazoa</taxon>
        <taxon>Chordata</taxon>
        <taxon>Craniata</taxon>
        <taxon>Vertebrata</taxon>
        <taxon>Euteleostomi</taxon>
        <taxon>Archelosauria</taxon>
        <taxon>Archosauria</taxon>
        <taxon>Crocodylia</taxon>
        <taxon>Longirostres</taxon>
        <taxon>Crocodylidae</taxon>
        <taxon>Crocodylus</taxon>
    </lineage>
</organism>